<reference evidence="3" key="1">
    <citation type="submission" date="2022-11" db="UniProtKB">
        <authorList>
            <consortium name="WormBaseParasite"/>
        </authorList>
    </citation>
    <scope>IDENTIFICATION</scope>
</reference>
<organism evidence="2 3">
    <name type="scientific">Plectus sambesii</name>
    <dbReference type="NCBI Taxonomy" id="2011161"/>
    <lineage>
        <taxon>Eukaryota</taxon>
        <taxon>Metazoa</taxon>
        <taxon>Ecdysozoa</taxon>
        <taxon>Nematoda</taxon>
        <taxon>Chromadorea</taxon>
        <taxon>Plectida</taxon>
        <taxon>Plectina</taxon>
        <taxon>Plectoidea</taxon>
        <taxon>Plectidae</taxon>
        <taxon>Plectus</taxon>
    </lineage>
</organism>
<proteinExistence type="predicted"/>
<sequence>MRIEIRVITLLLLLFVVVVDYAQTLSCFYCANGRPVNASLNSFYFTGDVDQCWPSVVHCLPVEQWCLFAVVYGQRGSNVSFTLSGCTTDPSSGWRPCERHRVYQPSISVSVTTCQCPWSMCNNSTFRSDALRFSRSSRTTIRLPTAAPSTTPLPFKPVAAFCAALPSTNISLYSNMGLLLFLILYWC</sequence>
<evidence type="ECO:0000256" key="1">
    <source>
        <dbReference type="SAM" id="SignalP"/>
    </source>
</evidence>
<protein>
    <submittedName>
        <fullName evidence="3">UPAR/Ly6 domain-containing protein</fullName>
    </submittedName>
</protein>
<dbReference type="WBParaSite" id="PSAMB.scaffold311size57476.g4604.t1">
    <property type="protein sequence ID" value="PSAMB.scaffold311size57476.g4604.t1"/>
    <property type="gene ID" value="PSAMB.scaffold311size57476.g4604"/>
</dbReference>
<evidence type="ECO:0000313" key="2">
    <source>
        <dbReference type="Proteomes" id="UP000887566"/>
    </source>
</evidence>
<feature type="chain" id="PRO_5036758773" evidence="1">
    <location>
        <begin position="25"/>
        <end position="187"/>
    </location>
</feature>
<feature type="signal peptide" evidence="1">
    <location>
        <begin position="1"/>
        <end position="24"/>
    </location>
</feature>
<keyword evidence="1" id="KW-0732">Signal</keyword>
<keyword evidence="2" id="KW-1185">Reference proteome</keyword>
<dbReference type="Proteomes" id="UP000887566">
    <property type="component" value="Unplaced"/>
</dbReference>
<name>A0A914W4H5_9BILA</name>
<dbReference type="AlphaFoldDB" id="A0A914W4H5"/>
<accession>A0A914W4H5</accession>
<evidence type="ECO:0000313" key="3">
    <source>
        <dbReference type="WBParaSite" id="PSAMB.scaffold311size57476.g4604.t1"/>
    </source>
</evidence>